<reference evidence="3 4" key="1">
    <citation type="submission" date="2016-10" db="EMBL/GenBank/DDBJ databases">
        <authorList>
            <person name="de Groot N.N."/>
        </authorList>
    </citation>
    <scope>NUCLEOTIDE SEQUENCE [LARGE SCALE GENOMIC DNA]</scope>
    <source>
        <strain evidence="3 4">SP2</strain>
    </source>
</reference>
<dbReference type="Proteomes" id="UP000182829">
    <property type="component" value="Unassembled WGS sequence"/>
</dbReference>
<dbReference type="EMBL" id="FORO01000027">
    <property type="protein sequence ID" value="SFJ40870.1"/>
    <property type="molecule type" value="Genomic_DNA"/>
</dbReference>
<proteinExistence type="predicted"/>
<protein>
    <submittedName>
        <fullName evidence="3">Chaperone TorD involved in molybdoenzyme TorA maturation</fullName>
    </submittedName>
</protein>
<dbReference type="Gene3D" id="1.10.3480.10">
    <property type="entry name" value="TorD-like"/>
    <property type="match status" value="1"/>
</dbReference>
<dbReference type="RefSeq" id="WP_005576995.1">
    <property type="nucleotide sequence ID" value="NZ_FORO01000027.1"/>
</dbReference>
<dbReference type="PANTHER" id="PTHR34227">
    <property type="entry name" value="CHAPERONE PROTEIN YCDY"/>
    <property type="match status" value="1"/>
</dbReference>
<sequence>MTELRENDDVLAPERRRVNTYKLLAECFHEPDDELVSVLDAMAGEDLHVAADELREPMPDLESLRVDYAALFVGPFEVPAPPYESTYVDDPDRVMTESTVQVMNEYRRGNVDVDLEEPADHVTAELEFAYLLGLNGADALFRGEYGAVVDYQERQYEFLSDHLAQWIGEFTDDVREYADTEFYRTLADEASEFVEDDRLRLERRLERFDEADVPADGSDAKTTVETDTVHDILQGDDDAT</sequence>
<feature type="compositionally biased region" description="Basic and acidic residues" evidence="2">
    <location>
        <begin position="218"/>
        <end position="230"/>
    </location>
</feature>
<dbReference type="InterPro" id="IPR020945">
    <property type="entry name" value="DMSO/NO3_reduct_chaperone"/>
</dbReference>
<evidence type="ECO:0000256" key="1">
    <source>
        <dbReference type="ARBA" id="ARBA00023186"/>
    </source>
</evidence>
<evidence type="ECO:0000313" key="3">
    <source>
        <dbReference type="EMBL" id="SFJ40870.1"/>
    </source>
</evidence>
<keyword evidence="1" id="KW-0143">Chaperone</keyword>
<gene>
    <name evidence="3" type="ORF">SAMN05443661_12733</name>
</gene>
<dbReference type="InterPro" id="IPR050289">
    <property type="entry name" value="TorD/DmsD_chaperones"/>
</dbReference>
<feature type="region of interest" description="Disordered" evidence="2">
    <location>
        <begin position="212"/>
        <end position="240"/>
    </location>
</feature>
<dbReference type="AlphaFoldDB" id="A0A1I3R4B5"/>
<name>A0A1I3R4B5_9EURY</name>
<accession>A0A1I3R4B5</accession>
<dbReference type="PANTHER" id="PTHR34227:SF1">
    <property type="entry name" value="DIMETHYL SULFOXIDE REDUCTASE CHAPERONE-RELATED"/>
    <property type="match status" value="1"/>
</dbReference>
<evidence type="ECO:0000256" key="2">
    <source>
        <dbReference type="SAM" id="MobiDB-lite"/>
    </source>
</evidence>
<evidence type="ECO:0000313" key="4">
    <source>
        <dbReference type="Proteomes" id="UP000182829"/>
    </source>
</evidence>
<dbReference type="OrthoDB" id="320758at2157"/>
<dbReference type="OMA" id="PCPPYES"/>
<dbReference type="SUPFAM" id="SSF89155">
    <property type="entry name" value="TorD-like"/>
    <property type="match status" value="1"/>
</dbReference>
<dbReference type="InterPro" id="IPR036411">
    <property type="entry name" value="TorD-like_sf"/>
</dbReference>
<dbReference type="Pfam" id="PF02613">
    <property type="entry name" value="Nitrate_red_del"/>
    <property type="match status" value="1"/>
</dbReference>
<dbReference type="GeneID" id="14210327"/>
<organism evidence="3 4">
    <name type="scientific">Natronobacterium gregoryi</name>
    <dbReference type="NCBI Taxonomy" id="44930"/>
    <lineage>
        <taxon>Archaea</taxon>
        <taxon>Methanobacteriati</taxon>
        <taxon>Methanobacteriota</taxon>
        <taxon>Stenosarchaea group</taxon>
        <taxon>Halobacteria</taxon>
        <taxon>Halobacteriales</taxon>
        <taxon>Natrialbaceae</taxon>
        <taxon>Natronobacterium</taxon>
    </lineage>
</organism>